<dbReference type="InParanoid" id="D8Q5F7"/>
<dbReference type="InterPro" id="IPR036875">
    <property type="entry name" value="Znf_CCHC_sf"/>
</dbReference>
<dbReference type="AlphaFoldDB" id="D8Q5F7"/>
<dbReference type="GO" id="GO:0008270">
    <property type="term" value="F:zinc ion binding"/>
    <property type="evidence" value="ECO:0007669"/>
    <property type="project" value="InterPro"/>
</dbReference>
<feature type="region of interest" description="Disordered" evidence="3">
    <location>
        <begin position="392"/>
        <end position="411"/>
    </location>
</feature>
<keyword evidence="1" id="KW-0507">mRNA processing</keyword>
<dbReference type="SUPFAM" id="SSF57756">
    <property type="entry name" value="Retrovirus zinc finger-like domains"/>
    <property type="match status" value="1"/>
</dbReference>
<evidence type="ECO:0000313" key="5">
    <source>
        <dbReference type="Proteomes" id="UP000007431"/>
    </source>
</evidence>
<accession>D8Q5F7</accession>
<dbReference type="GO" id="GO:0006397">
    <property type="term" value="P:mRNA processing"/>
    <property type="evidence" value="ECO:0007669"/>
    <property type="project" value="UniProtKB-KW"/>
</dbReference>
<sequence>MAPHYTHTAQNAPRFHEDNVADLEVWLSDLKAYFEEHNVRTAADQIQKAPFHATERHVRDLWKEVADKHANSTWDEFVEAILACYPEISGSRSGTLTELHKICNNYRDLHVTDLTRGPAFLRRFEACVGAINKGTNPLSNFDVCSKIAMVCTPELLRMLDMTLNGQAHQLVSPTQPATPAGGAAAPVRRPNRTSIVEGGYKWEDVVACMRDLWRRGYRTDALGVGVLSADELGGRMAHTTESGSRLVKLEQDLHDLVERTSKAETETRATLRSLQSEVKSELSQGLEKSDKNLQLINETIQRLANQQRALQNANAPGPAASMGPAAFPQQNGWGGRPNFPAQMNRPQNGFGGGQRSGFTRPPFTCNWCGLTGHMMSNCLDYQAAVRSGEIVPDSTGNLHTKSGEPIPKRMGPMDTPMKEKWAQLKASAHQYVVAPLMQLANLAADNTLWGCGGYDEEVIIDSGSMGNIPYAINEQGQAYYPQLTMPETWSNYTTNRPEGNTDASGAGF</sequence>
<keyword evidence="2" id="KW-0175">Coiled coil</keyword>
<evidence type="ECO:0000313" key="4">
    <source>
        <dbReference type="EMBL" id="EFI96959.1"/>
    </source>
</evidence>
<proteinExistence type="predicted"/>
<dbReference type="HOGENOM" id="CLU_041327_0_0_1"/>
<dbReference type="Proteomes" id="UP000007431">
    <property type="component" value="Unassembled WGS sequence"/>
</dbReference>
<gene>
    <name evidence="4" type="ORF">SCHCODRAFT_235005</name>
</gene>
<evidence type="ECO:0000256" key="2">
    <source>
        <dbReference type="SAM" id="Coils"/>
    </source>
</evidence>
<name>D8Q5F7_SCHCM</name>
<feature type="coiled-coil region" evidence="2">
    <location>
        <begin position="246"/>
        <end position="313"/>
    </location>
</feature>
<evidence type="ECO:0000256" key="3">
    <source>
        <dbReference type="SAM" id="MobiDB-lite"/>
    </source>
</evidence>
<feature type="region of interest" description="Disordered" evidence="3">
    <location>
        <begin position="313"/>
        <end position="338"/>
    </location>
</feature>
<feature type="compositionally biased region" description="Low complexity" evidence="3">
    <location>
        <begin position="313"/>
        <end position="328"/>
    </location>
</feature>
<evidence type="ECO:0008006" key="6">
    <source>
        <dbReference type="Google" id="ProtNLM"/>
    </source>
</evidence>
<organism evidence="5">
    <name type="scientific">Schizophyllum commune (strain H4-8 / FGSC 9210)</name>
    <name type="common">Split gill fungus</name>
    <dbReference type="NCBI Taxonomy" id="578458"/>
    <lineage>
        <taxon>Eukaryota</taxon>
        <taxon>Fungi</taxon>
        <taxon>Dikarya</taxon>
        <taxon>Basidiomycota</taxon>
        <taxon>Agaricomycotina</taxon>
        <taxon>Agaricomycetes</taxon>
        <taxon>Agaricomycetidae</taxon>
        <taxon>Agaricales</taxon>
        <taxon>Schizophyllaceae</taxon>
        <taxon>Schizophyllum</taxon>
    </lineage>
</organism>
<evidence type="ECO:0000256" key="1">
    <source>
        <dbReference type="ARBA" id="ARBA00022664"/>
    </source>
</evidence>
<keyword evidence="5" id="KW-1185">Reference proteome</keyword>
<reference evidence="4 5" key="1">
    <citation type="journal article" date="2010" name="Nat. Biotechnol.">
        <title>Genome sequence of the model mushroom Schizophyllum commune.</title>
        <authorList>
            <person name="Ohm R.A."/>
            <person name="de Jong J.F."/>
            <person name="Lugones L.G."/>
            <person name="Aerts A."/>
            <person name="Kothe E."/>
            <person name="Stajich J.E."/>
            <person name="de Vries R.P."/>
            <person name="Record E."/>
            <person name="Levasseur A."/>
            <person name="Baker S.E."/>
            <person name="Bartholomew K.A."/>
            <person name="Coutinho P.M."/>
            <person name="Erdmann S."/>
            <person name="Fowler T.J."/>
            <person name="Gathman A.C."/>
            <person name="Lombard V."/>
            <person name="Henrissat B."/>
            <person name="Knabe N."/>
            <person name="Kuees U."/>
            <person name="Lilly W.W."/>
            <person name="Lindquist E."/>
            <person name="Lucas S."/>
            <person name="Magnuson J.K."/>
            <person name="Piumi F."/>
            <person name="Raudaskoski M."/>
            <person name="Salamov A."/>
            <person name="Schmutz J."/>
            <person name="Schwarze F.W.M.R."/>
            <person name="vanKuyk P.A."/>
            <person name="Horton J.S."/>
            <person name="Grigoriev I.V."/>
            <person name="Woesten H.A.B."/>
        </authorList>
    </citation>
    <scope>NUCLEOTIDE SEQUENCE [LARGE SCALE GENOMIC DNA]</scope>
    <source>
        <strain evidence="5">H4-8 / FGSC 9210</strain>
    </source>
</reference>
<dbReference type="EMBL" id="GL377306">
    <property type="protein sequence ID" value="EFI96959.1"/>
    <property type="molecule type" value="Genomic_DNA"/>
</dbReference>
<dbReference type="GO" id="GO:0003676">
    <property type="term" value="F:nucleic acid binding"/>
    <property type="evidence" value="ECO:0007669"/>
    <property type="project" value="InterPro"/>
</dbReference>
<protein>
    <recommendedName>
        <fullName evidence="6">CCHC-type domain-containing protein</fullName>
    </recommendedName>
</protein>
<dbReference type="eggNOG" id="ENOG502R0MU">
    <property type="taxonomic scope" value="Eukaryota"/>
</dbReference>